<organism evidence="8 9">
    <name type="scientific">Staphylococcus warneri</name>
    <dbReference type="NCBI Taxonomy" id="1292"/>
    <lineage>
        <taxon>Bacteria</taxon>
        <taxon>Bacillati</taxon>
        <taxon>Bacillota</taxon>
        <taxon>Bacilli</taxon>
        <taxon>Bacillales</taxon>
        <taxon>Staphylococcaceae</taxon>
        <taxon>Staphylococcus</taxon>
    </lineage>
</organism>
<dbReference type="HAMAP" id="MF_00675">
    <property type="entry name" value="UxaC"/>
    <property type="match status" value="1"/>
</dbReference>
<dbReference type="AlphaFoldDB" id="A0A2T4Q081"/>
<dbReference type="EMBL" id="PZEV01000019">
    <property type="protein sequence ID" value="PTI50967.1"/>
    <property type="molecule type" value="Genomic_DNA"/>
</dbReference>
<keyword evidence="6 7" id="KW-0413">Isomerase</keyword>
<comment type="pathway">
    <text evidence="2 7">Carbohydrate metabolism; pentose and glucuronate interconversion.</text>
</comment>
<comment type="catalytic activity">
    <reaction evidence="7">
        <text>aldehydo-D-galacturonate = keto-D-tagaturonate</text>
        <dbReference type="Rhea" id="RHEA:27702"/>
        <dbReference type="ChEBI" id="CHEBI:12952"/>
        <dbReference type="ChEBI" id="CHEBI:17886"/>
    </reaction>
</comment>
<dbReference type="NCBIfam" id="NF002794">
    <property type="entry name" value="PRK02925.1"/>
    <property type="match status" value="1"/>
</dbReference>
<dbReference type="SUPFAM" id="SSF51556">
    <property type="entry name" value="Metallo-dependent hydrolases"/>
    <property type="match status" value="1"/>
</dbReference>
<evidence type="ECO:0000256" key="1">
    <source>
        <dbReference type="ARBA" id="ARBA00001165"/>
    </source>
</evidence>
<dbReference type="Gene3D" id="1.10.2020.10">
    <property type="entry name" value="uronate isomerase, domain 2, chain A"/>
    <property type="match status" value="1"/>
</dbReference>
<protein>
    <recommendedName>
        <fullName evidence="5 7">Uronate isomerase</fullName>
        <ecNumber evidence="4 7">5.3.1.12</ecNumber>
    </recommendedName>
    <alternativeName>
        <fullName evidence="7">Glucuronate isomerase</fullName>
    </alternativeName>
    <alternativeName>
        <fullName evidence="7">Uronic isomerase</fullName>
    </alternativeName>
</protein>
<comment type="similarity">
    <text evidence="3 7">Belongs to the metallo-dependent hydrolases superfamily. Uronate isomerase family.</text>
</comment>
<sequence length="470" mass="54975">MAFINENFMLENETAKHLYHDFAKDMPIYDYHCHLDPKQISDNVKCDNIAELWLSGDHYKWRAMRAQGIEEKYITGNADPLEKFKKWAEALENSIGNPLYHWSQLELKMYFNIDDLLTSDNAEEIYHRANDYLKEHQVTTQSLISNSNVNLICTTDNPTDDLAYHDAIKAQDDFKTVVLPAFRPDDVFKVGEPAFLEFVQKLERTTHNIENATQFVEALNQRIQYFHDKGGRLADHGLEEIHFENYTTQEIETIFTKALNKEDISTHEQFQFQTFMLNALSKAYYERGWVMQIHFGAIRNNNTKMFEQVGRDAGFDSIRDQNNLAYHLNATLDMMEKENHLPKTILYNLNPIYNDIVGSTIANFQTEPGIQSKVQHGAGWWFNDTKRGMLRQMSSLADQGLLMHFVGMLTDSRSFISYSRHDYFRRILSTFIGDLVEKGEIPNDDRLLQKMIENICYNNAYHYFKLIKED</sequence>
<proteinExistence type="inferred from homology"/>
<gene>
    <name evidence="7" type="primary">uxaC</name>
    <name evidence="8" type="ORF">BU085_06905</name>
</gene>
<comment type="catalytic activity">
    <reaction evidence="1 7">
        <text>D-glucuronate = D-fructuronate</text>
        <dbReference type="Rhea" id="RHEA:13049"/>
        <dbReference type="ChEBI" id="CHEBI:58720"/>
        <dbReference type="ChEBI" id="CHEBI:59863"/>
        <dbReference type="EC" id="5.3.1.12"/>
    </reaction>
</comment>
<dbReference type="EC" id="5.3.1.12" evidence="4 7"/>
<evidence type="ECO:0000256" key="6">
    <source>
        <dbReference type="ARBA" id="ARBA00023235"/>
    </source>
</evidence>
<accession>A0A2T4Q081</accession>
<evidence type="ECO:0000256" key="4">
    <source>
        <dbReference type="ARBA" id="ARBA00012546"/>
    </source>
</evidence>
<dbReference type="GO" id="GO:0008880">
    <property type="term" value="F:glucuronate isomerase activity"/>
    <property type="evidence" value="ECO:0007669"/>
    <property type="project" value="UniProtKB-UniRule"/>
</dbReference>
<evidence type="ECO:0000313" key="8">
    <source>
        <dbReference type="EMBL" id="PTI50967.1"/>
    </source>
</evidence>
<dbReference type="Pfam" id="PF02614">
    <property type="entry name" value="UxaC"/>
    <property type="match status" value="1"/>
</dbReference>
<evidence type="ECO:0000256" key="3">
    <source>
        <dbReference type="ARBA" id="ARBA00008397"/>
    </source>
</evidence>
<name>A0A2T4Q081_STAWA</name>
<dbReference type="InterPro" id="IPR032466">
    <property type="entry name" value="Metal_Hydrolase"/>
</dbReference>
<dbReference type="InterPro" id="IPR003766">
    <property type="entry name" value="Uronate_isomerase"/>
</dbReference>
<evidence type="ECO:0000256" key="2">
    <source>
        <dbReference type="ARBA" id="ARBA00004892"/>
    </source>
</evidence>
<dbReference type="GO" id="GO:0042840">
    <property type="term" value="P:D-glucuronate catabolic process"/>
    <property type="evidence" value="ECO:0007669"/>
    <property type="project" value="TreeGrafter"/>
</dbReference>
<dbReference type="RefSeq" id="WP_075778685.1">
    <property type="nucleotide sequence ID" value="NZ_PZEV01000019.1"/>
</dbReference>
<dbReference type="UniPathway" id="UPA00246"/>
<dbReference type="STRING" id="1194526.A284_11490"/>
<dbReference type="GO" id="GO:0019698">
    <property type="term" value="P:D-galacturonate catabolic process"/>
    <property type="evidence" value="ECO:0007669"/>
    <property type="project" value="TreeGrafter"/>
</dbReference>
<reference evidence="8 9" key="1">
    <citation type="journal article" date="2016" name="Front. Microbiol.">
        <title>Comprehensive Phylogenetic Analysis of Bovine Non-aureus Staphylococci Species Based on Whole-Genome Sequencing.</title>
        <authorList>
            <person name="Naushad S."/>
            <person name="Barkema H.W."/>
            <person name="Luby C."/>
            <person name="Condas L.A."/>
            <person name="Nobrega D.B."/>
            <person name="Carson D.A."/>
            <person name="De Buck J."/>
        </authorList>
    </citation>
    <scope>NUCLEOTIDE SEQUENCE [LARGE SCALE GENOMIC DNA]</scope>
    <source>
        <strain evidence="8 9">SNUC 2993</strain>
    </source>
</reference>
<evidence type="ECO:0000313" key="9">
    <source>
        <dbReference type="Proteomes" id="UP000240717"/>
    </source>
</evidence>
<dbReference type="PANTHER" id="PTHR30068">
    <property type="entry name" value="URONATE ISOMERASE"/>
    <property type="match status" value="1"/>
</dbReference>
<evidence type="ECO:0000256" key="7">
    <source>
        <dbReference type="HAMAP-Rule" id="MF_00675"/>
    </source>
</evidence>
<evidence type="ECO:0000256" key="5">
    <source>
        <dbReference type="ARBA" id="ARBA00020555"/>
    </source>
</evidence>
<dbReference type="PANTHER" id="PTHR30068:SF4">
    <property type="entry name" value="URONATE ISOMERASE"/>
    <property type="match status" value="1"/>
</dbReference>
<comment type="caution">
    <text evidence="8">The sequence shown here is derived from an EMBL/GenBank/DDBJ whole genome shotgun (WGS) entry which is preliminary data.</text>
</comment>
<dbReference type="Proteomes" id="UP000240717">
    <property type="component" value="Unassembled WGS sequence"/>
</dbReference>
<dbReference type="Gene3D" id="3.20.20.140">
    <property type="entry name" value="Metal-dependent hydrolases"/>
    <property type="match status" value="1"/>
</dbReference>